<dbReference type="KEGG" id="seo:STM14_5124"/>
<keyword evidence="3" id="KW-1185">Reference proteome</keyword>
<dbReference type="AlphaFoldDB" id="A0A0F6BAB1"/>
<gene>
    <name evidence="2" type="ordered locus">STM14_5124</name>
</gene>
<organism evidence="2 3">
    <name type="scientific">Salmonella typhimurium (strain 14028s / SGSC 2262)</name>
    <dbReference type="NCBI Taxonomy" id="588858"/>
    <lineage>
        <taxon>Bacteria</taxon>
        <taxon>Pseudomonadati</taxon>
        <taxon>Pseudomonadota</taxon>
        <taxon>Gammaproteobacteria</taxon>
        <taxon>Enterobacterales</taxon>
        <taxon>Enterobacteriaceae</taxon>
        <taxon>Salmonella</taxon>
    </lineage>
</organism>
<keyword evidence="1" id="KW-1133">Transmembrane helix</keyword>
<feature type="transmembrane region" description="Helical" evidence="1">
    <location>
        <begin position="18"/>
        <end position="42"/>
    </location>
</feature>
<proteinExistence type="predicted"/>
<accession>A0A0F6BAB1</accession>
<reference evidence="2 3" key="1">
    <citation type="journal article" date="2010" name="J. Bacteriol.">
        <title>Short-term signatures of evolutionary change in the Salmonella enterica serovar typhimurium 14028 genome.</title>
        <authorList>
            <person name="Jarvik T."/>
            <person name="Smillie C."/>
            <person name="Groisman E.A."/>
            <person name="Ochman H."/>
        </authorList>
    </citation>
    <scope>NUCLEOTIDE SEQUENCE [LARGE SCALE GENOMIC DNA]</scope>
    <source>
        <strain evidence="3">14028s / SGSC 2262</strain>
    </source>
</reference>
<name>A0A0F6BAB1_SALT1</name>
<dbReference type="HOGENOM" id="CLU_3205107_0_0_6"/>
<evidence type="ECO:0000256" key="1">
    <source>
        <dbReference type="SAM" id="Phobius"/>
    </source>
</evidence>
<evidence type="ECO:0000313" key="3">
    <source>
        <dbReference type="Proteomes" id="UP000002695"/>
    </source>
</evidence>
<dbReference type="EMBL" id="CP001363">
    <property type="protein sequence ID" value="ACY91463.1"/>
    <property type="molecule type" value="Genomic_DNA"/>
</dbReference>
<evidence type="ECO:0000313" key="2">
    <source>
        <dbReference type="EMBL" id="ACY91463.1"/>
    </source>
</evidence>
<sequence length="45" mass="5421">MGHSGYQRTSHQHRMKHCFYFIVFVNYITKTSLFARSAMYFLCVL</sequence>
<dbReference type="Proteomes" id="UP000002695">
    <property type="component" value="Chromosome"/>
</dbReference>
<protein>
    <submittedName>
        <fullName evidence="2">Uncharacterized protein</fullName>
    </submittedName>
</protein>
<keyword evidence="1" id="KW-0812">Transmembrane</keyword>
<keyword evidence="1" id="KW-0472">Membrane</keyword>